<dbReference type="EMBL" id="FMZZ01000012">
    <property type="protein sequence ID" value="SDD51142.1"/>
    <property type="molecule type" value="Genomic_DNA"/>
</dbReference>
<name>A0A1G6VC09_9PSEU</name>
<dbReference type="OrthoDB" id="3695612at2"/>
<proteinExistence type="predicted"/>
<reference evidence="3" key="1">
    <citation type="submission" date="2016-10" db="EMBL/GenBank/DDBJ databases">
        <authorList>
            <person name="Varghese N."/>
            <person name="Submissions S."/>
        </authorList>
    </citation>
    <scope>NUCLEOTIDE SEQUENCE [LARGE SCALE GENOMIC DNA]</scope>
    <source>
        <strain evidence="3">IBRC-M 10403</strain>
    </source>
</reference>
<keyword evidence="3" id="KW-1185">Reference proteome</keyword>
<dbReference type="InterPro" id="IPR036513">
    <property type="entry name" value="STAS_dom_sf"/>
</dbReference>
<dbReference type="CDD" id="cd07043">
    <property type="entry name" value="STAS_anti-anti-sigma_factors"/>
    <property type="match status" value="1"/>
</dbReference>
<evidence type="ECO:0000313" key="2">
    <source>
        <dbReference type="EMBL" id="SDD51142.1"/>
    </source>
</evidence>
<dbReference type="Proteomes" id="UP000199501">
    <property type="component" value="Unassembled WGS sequence"/>
</dbReference>
<dbReference type="SUPFAM" id="SSF52091">
    <property type="entry name" value="SpoIIaa-like"/>
    <property type="match status" value="1"/>
</dbReference>
<dbReference type="RefSeq" id="WP_091454484.1">
    <property type="nucleotide sequence ID" value="NZ_FMZZ01000012.1"/>
</dbReference>
<gene>
    <name evidence="2" type="ORF">SAMN05216174_11254</name>
</gene>
<accession>A0A1G6VC09</accession>
<dbReference type="PROSITE" id="PS50801">
    <property type="entry name" value="STAS"/>
    <property type="match status" value="1"/>
</dbReference>
<dbReference type="Pfam" id="PF01740">
    <property type="entry name" value="STAS"/>
    <property type="match status" value="1"/>
</dbReference>
<dbReference type="AlphaFoldDB" id="A0A1G6VC09"/>
<organism evidence="2 3">
    <name type="scientific">Actinokineospora iranica</name>
    <dbReference type="NCBI Taxonomy" id="1271860"/>
    <lineage>
        <taxon>Bacteria</taxon>
        <taxon>Bacillati</taxon>
        <taxon>Actinomycetota</taxon>
        <taxon>Actinomycetes</taxon>
        <taxon>Pseudonocardiales</taxon>
        <taxon>Pseudonocardiaceae</taxon>
        <taxon>Actinokineospora</taxon>
    </lineage>
</organism>
<dbReference type="GO" id="GO:0043856">
    <property type="term" value="F:anti-sigma factor antagonist activity"/>
    <property type="evidence" value="ECO:0007669"/>
    <property type="project" value="TreeGrafter"/>
</dbReference>
<dbReference type="STRING" id="1271860.SAMN05216174_11254"/>
<dbReference type="Gene3D" id="3.30.750.24">
    <property type="entry name" value="STAS domain"/>
    <property type="match status" value="1"/>
</dbReference>
<dbReference type="PANTHER" id="PTHR33495:SF2">
    <property type="entry name" value="ANTI-SIGMA FACTOR ANTAGONIST TM_1081-RELATED"/>
    <property type="match status" value="1"/>
</dbReference>
<evidence type="ECO:0000259" key="1">
    <source>
        <dbReference type="PROSITE" id="PS50801"/>
    </source>
</evidence>
<protein>
    <submittedName>
        <fullName evidence="2">Anti-anti-sigma factor</fullName>
    </submittedName>
</protein>
<evidence type="ECO:0000313" key="3">
    <source>
        <dbReference type="Proteomes" id="UP000199501"/>
    </source>
</evidence>
<dbReference type="PANTHER" id="PTHR33495">
    <property type="entry name" value="ANTI-SIGMA FACTOR ANTAGONIST TM_1081-RELATED-RELATED"/>
    <property type="match status" value="1"/>
</dbReference>
<feature type="domain" description="STAS" evidence="1">
    <location>
        <begin position="7"/>
        <end position="118"/>
    </location>
</feature>
<dbReference type="InterPro" id="IPR002645">
    <property type="entry name" value="STAS_dom"/>
</dbReference>
<sequence>MQSREPLAVATRRTRSAVVVSAAGRIDLLTERPWREQVEDACAEDTVKRFVVVDLTQVTFMSVATAPLLIRAHYHCLHRGRLLRVAAPLGPALHTLQVTGVRDVVTVYRDLNAALEPPVRSSW</sequence>